<dbReference type="PANTHER" id="PTHR30024:SF47">
    <property type="entry name" value="TAURINE-BINDING PERIPLASMIC PROTEIN"/>
    <property type="match status" value="1"/>
</dbReference>
<evidence type="ECO:0000259" key="5">
    <source>
        <dbReference type="Pfam" id="PF22384"/>
    </source>
</evidence>
<evidence type="ECO:0000256" key="1">
    <source>
        <dbReference type="ARBA" id="ARBA00004418"/>
    </source>
</evidence>
<evidence type="ECO:0000256" key="3">
    <source>
        <dbReference type="ARBA" id="ARBA00022729"/>
    </source>
</evidence>
<dbReference type="Gene3D" id="3.40.190.10">
    <property type="entry name" value="Periplasmic binding protein-like II"/>
    <property type="match status" value="2"/>
</dbReference>
<feature type="domain" description="Ca3427-like PBP 2" evidence="5">
    <location>
        <begin position="105"/>
        <end position="223"/>
    </location>
</feature>
<sequence>MASNPSTLRIGYVPEHYLTPLHLSLTLQNTTTKTKLPYTLSLTPFPSGTGHMITSLRSGEIDVAIGLTEGWVAGLTGKQAPNPSPEGTGGGYKVVGQWVETPLRWAVVTGRERGDLRNVGDLGRQGTDGKKEGKGGRVGVSRLGSGSHIMSFVLAQEQGWRSDSFTPVILGPFGALRDGVTGASTENKTPTAEFFMWEHFTTKPFFHPTPSHPNVPLKKIGEIFTPWPSWMIVASTSVFPNPETDERLALLFEVLDEGIKAFRADTHRVVGLLGTGELGCTYGEEDAREWLKDVRFCEGTRGVDGGVVGGVVDVLKVAGVIDGGLDREEAVRRVIGVWR</sequence>
<name>A0ABR4IDZ4_9EURO</name>
<protein>
    <recommendedName>
        <fullName evidence="5">Ca3427-like PBP 2 domain-containing protein</fullName>
    </recommendedName>
</protein>
<keyword evidence="7" id="KW-1185">Reference proteome</keyword>
<evidence type="ECO:0000313" key="6">
    <source>
        <dbReference type="EMBL" id="KAL2825956.1"/>
    </source>
</evidence>
<evidence type="ECO:0000313" key="7">
    <source>
        <dbReference type="Proteomes" id="UP001610335"/>
    </source>
</evidence>
<dbReference type="EMBL" id="JBFXLS010000033">
    <property type="protein sequence ID" value="KAL2825956.1"/>
    <property type="molecule type" value="Genomic_DNA"/>
</dbReference>
<gene>
    <name evidence="6" type="ORF">BDW59DRAFT_161335</name>
</gene>
<dbReference type="Proteomes" id="UP001610335">
    <property type="component" value="Unassembled WGS sequence"/>
</dbReference>
<evidence type="ECO:0000256" key="2">
    <source>
        <dbReference type="ARBA" id="ARBA00010742"/>
    </source>
</evidence>
<keyword evidence="3" id="KW-0732">Signal</keyword>
<comment type="caution">
    <text evidence="6">The sequence shown here is derived from an EMBL/GenBank/DDBJ whole genome shotgun (WGS) entry which is preliminary data.</text>
</comment>
<comment type="subcellular location">
    <subcellularLocation>
        <location evidence="1">Periplasm</location>
    </subcellularLocation>
</comment>
<comment type="similarity">
    <text evidence="2">Belongs to the bacterial solute-binding protein SsuA/TauA family.</text>
</comment>
<dbReference type="SUPFAM" id="SSF53850">
    <property type="entry name" value="Periplasmic binding protein-like II"/>
    <property type="match status" value="1"/>
</dbReference>
<feature type="region of interest" description="Disordered" evidence="4">
    <location>
        <begin position="117"/>
        <end position="137"/>
    </location>
</feature>
<dbReference type="PANTHER" id="PTHR30024">
    <property type="entry name" value="ALIPHATIC SULFONATES-BINDING PROTEIN-RELATED"/>
    <property type="match status" value="1"/>
</dbReference>
<reference evidence="6 7" key="1">
    <citation type="submission" date="2024-07" db="EMBL/GenBank/DDBJ databases">
        <title>Section-level genome sequencing and comparative genomics of Aspergillus sections Usti and Cavernicolus.</title>
        <authorList>
            <consortium name="Lawrence Berkeley National Laboratory"/>
            <person name="Nybo J.L."/>
            <person name="Vesth T.C."/>
            <person name="Theobald S."/>
            <person name="Frisvad J.C."/>
            <person name="Larsen T.O."/>
            <person name="Kjaerboelling I."/>
            <person name="Rothschild-Mancinelli K."/>
            <person name="Lyhne E.K."/>
            <person name="Kogle M.E."/>
            <person name="Barry K."/>
            <person name="Clum A."/>
            <person name="Na H."/>
            <person name="Ledsgaard L."/>
            <person name="Lin J."/>
            <person name="Lipzen A."/>
            <person name="Kuo A."/>
            <person name="Riley R."/>
            <person name="Mondo S."/>
            <person name="LaButti K."/>
            <person name="Haridas S."/>
            <person name="Pangalinan J."/>
            <person name="Salamov A.A."/>
            <person name="Simmons B.A."/>
            <person name="Magnuson J.K."/>
            <person name="Chen J."/>
            <person name="Drula E."/>
            <person name="Henrissat B."/>
            <person name="Wiebenga A."/>
            <person name="Lubbers R.J."/>
            <person name="Gomes A.C."/>
            <person name="Makela M.R."/>
            <person name="Stajich J."/>
            <person name="Grigoriev I.V."/>
            <person name="Mortensen U.H."/>
            <person name="De vries R.P."/>
            <person name="Baker S.E."/>
            <person name="Andersen M.R."/>
        </authorList>
    </citation>
    <scope>NUCLEOTIDE SEQUENCE [LARGE SCALE GENOMIC DNA]</scope>
    <source>
        <strain evidence="6 7">CBS 600.67</strain>
    </source>
</reference>
<dbReference type="InterPro" id="IPR054364">
    <property type="entry name" value="Ca3427-like_PBP2"/>
</dbReference>
<dbReference type="Pfam" id="PF22384">
    <property type="entry name" value="PBP2_Ca3427_like"/>
    <property type="match status" value="1"/>
</dbReference>
<proteinExistence type="inferred from homology"/>
<evidence type="ECO:0000256" key="4">
    <source>
        <dbReference type="SAM" id="MobiDB-lite"/>
    </source>
</evidence>
<organism evidence="6 7">
    <name type="scientific">Aspergillus cavernicola</name>
    <dbReference type="NCBI Taxonomy" id="176166"/>
    <lineage>
        <taxon>Eukaryota</taxon>
        <taxon>Fungi</taxon>
        <taxon>Dikarya</taxon>
        <taxon>Ascomycota</taxon>
        <taxon>Pezizomycotina</taxon>
        <taxon>Eurotiomycetes</taxon>
        <taxon>Eurotiomycetidae</taxon>
        <taxon>Eurotiales</taxon>
        <taxon>Aspergillaceae</taxon>
        <taxon>Aspergillus</taxon>
        <taxon>Aspergillus subgen. Nidulantes</taxon>
    </lineage>
</organism>
<accession>A0ABR4IDZ4</accession>